<dbReference type="PROSITE" id="PS51406">
    <property type="entry name" value="FIBRINOGEN_C_2"/>
    <property type="match status" value="1"/>
</dbReference>
<reference evidence="1" key="1">
    <citation type="submission" date="2022-08" db="UniProtKB">
        <authorList>
            <consortium name="EnsemblMetazoa"/>
        </authorList>
    </citation>
    <scope>IDENTIFICATION</scope>
    <source>
        <strain evidence="1">EBRO</strain>
    </source>
</reference>
<dbReference type="SUPFAM" id="SSF56496">
    <property type="entry name" value="Fibrinogen C-terminal domain-like"/>
    <property type="match status" value="1"/>
</dbReference>
<dbReference type="InterPro" id="IPR014716">
    <property type="entry name" value="Fibrinogen_a/b/g_C_1"/>
</dbReference>
<proteinExistence type="predicted"/>
<dbReference type="Gene3D" id="3.90.215.10">
    <property type="entry name" value="Gamma Fibrinogen, chain A, domain 1"/>
    <property type="match status" value="1"/>
</dbReference>
<dbReference type="VEuPathDB" id="VectorBase:AATE012262"/>
<dbReference type="STRING" id="41427.A0A182J6G5"/>
<sequence length="260" mass="29890">MDYVKVLLLVMFGALRPVLCQSEPTAVSDVSGFHLELLLLHLAELESRIEELLSARMKELERNVVDACTQNMEHMVQNQTRHLEYVINLPAVIRESGWITIQHRFDGSVNFYRNWTEYKNGFGDVRGEFWLGLEKLYEQTRYGKVELLVVLENFDGTVAHAHYSDFRVGDEEENYVLETLGEYSGTAGDSLRRHEQQPFSTYDKGDAWNPGKDCARIHSGAWWFMSNGICMYRYTTYPCLPRGAGVRHAFFAPSSDIGMK</sequence>
<dbReference type="AlphaFoldDB" id="A0A182J6G5"/>
<accession>A0A182J6G5</accession>
<dbReference type="PANTHER" id="PTHR19143">
    <property type="entry name" value="FIBRINOGEN/TENASCIN/ANGIOPOEITIN"/>
    <property type="match status" value="1"/>
</dbReference>
<organism evidence="1">
    <name type="scientific">Anopheles atroparvus</name>
    <name type="common">European mosquito</name>
    <dbReference type="NCBI Taxonomy" id="41427"/>
    <lineage>
        <taxon>Eukaryota</taxon>
        <taxon>Metazoa</taxon>
        <taxon>Ecdysozoa</taxon>
        <taxon>Arthropoda</taxon>
        <taxon>Hexapoda</taxon>
        <taxon>Insecta</taxon>
        <taxon>Pterygota</taxon>
        <taxon>Neoptera</taxon>
        <taxon>Endopterygota</taxon>
        <taxon>Diptera</taxon>
        <taxon>Nematocera</taxon>
        <taxon>Culicoidea</taxon>
        <taxon>Culicidae</taxon>
        <taxon>Anophelinae</taxon>
        <taxon>Anopheles</taxon>
    </lineage>
</organism>
<protein>
    <submittedName>
        <fullName evidence="1">Fibrinogen C-terminal domain-containing protein</fullName>
    </submittedName>
</protein>
<evidence type="ECO:0000313" key="1">
    <source>
        <dbReference type="EnsemblMetazoa" id="AATE012262-PA.1"/>
    </source>
</evidence>
<dbReference type="EnsemblMetazoa" id="AATE012262-RA">
    <property type="protein sequence ID" value="AATE012262-PA.1"/>
    <property type="gene ID" value="AATE012262"/>
</dbReference>
<dbReference type="InterPro" id="IPR036056">
    <property type="entry name" value="Fibrinogen-like_C"/>
</dbReference>
<dbReference type="SMART" id="SM00186">
    <property type="entry name" value="FBG"/>
    <property type="match status" value="1"/>
</dbReference>
<dbReference type="Pfam" id="PF00147">
    <property type="entry name" value="Fibrinogen_C"/>
    <property type="match status" value="1"/>
</dbReference>
<dbReference type="GO" id="GO:0005615">
    <property type="term" value="C:extracellular space"/>
    <property type="evidence" value="ECO:0007669"/>
    <property type="project" value="TreeGrafter"/>
</dbReference>
<dbReference type="InterPro" id="IPR050373">
    <property type="entry name" value="Fibrinogen_C-term_domain"/>
</dbReference>
<dbReference type="InterPro" id="IPR002181">
    <property type="entry name" value="Fibrinogen_a/b/g_C_dom"/>
</dbReference>
<name>A0A182J6G5_ANOAO</name>